<feature type="coiled-coil region" evidence="1">
    <location>
        <begin position="157"/>
        <end position="184"/>
    </location>
</feature>
<protein>
    <recommendedName>
        <fullName evidence="6">PilN domain-containing protein</fullName>
    </recommendedName>
</protein>
<gene>
    <name evidence="3" type="ORF">FLL45_17375</name>
    <name evidence="4" type="ORF">FLL45_17655</name>
</gene>
<dbReference type="RefSeq" id="WP_142943376.1">
    <property type="nucleotide sequence ID" value="NZ_VIKR01000005.1"/>
</dbReference>
<dbReference type="OrthoDB" id="6876592at2"/>
<dbReference type="Proteomes" id="UP000317839">
    <property type="component" value="Unassembled WGS sequence"/>
</dbReference>
<keyword evidence="1" id="KW-0175">Coiled coil</keyword>
<keyword evidence="2" id="KW-0812">Transmembrane</keyword>
<dbReference type="Pfam" id="PF05137">
    <property type="entry name" value="PilN"/>
    <property type="match status" value="1"/>
</dbReference>
<keyword evidence="2" id="KW-1133">Transmembrane helix</keyword>
<comment type="caution">
    <text evidence="4">The sequence shown here is derived from an EMBL/GenBank/DDBJ whole genome shotgun (WGS) entry which is preliminary data.</text>
</comment>
<name>A0A545T4A2_9GAMM</name>
<dbReference type="EMBL" id="VIKR01000005">
    <property type="protein sequence ID" value="TQV72049.1"/>
    <property type="molecule type" value="Genomic_DNA"/>
</dbReference>
<evidence type="ECO:0008006" key="6">
    <source>
        <dbReference type="Google" id="ProtNLM"/>
    </source>
</evidence>
<evidence type="ECO:0000313" key="3">
    <source>
        <dbReference type="EMBL" id="TQV71996.1"/>
    </source>
</evidence>
<dbReference type="EMBL" id="VIKR01000005">
    <property type="protein sequence ID" value="TQV71996.1"/>
    <property type="molecule type" value="Genomic_DNA"/>
</dbReference>
<keyword evidence="5" id="KW-1185">Reference proteome</keyword>
<evidence type="ECO:0000313" key="5">
    <source>
        <dbReference type="Proteomes" id="UP000317839"/>
    </source>
</evidence>
<organism evidence="4 5">
    <name type="scientific">Aliikangiella marina</name>
    <dbReference type="NCBI Taxonomy" id="1712262"/>
    <lineage>
        <taxon>Bacteria</taxon>
        <taxon>Pseudomonadati</taxon>
        <taxon>Pseudomonadota</taxon>
        <taxon>Gammaproteobacteria</taxon>
        <taxon>Oceanospirillales</taxon>
        <taxon>Pleioneaceae</taxon>
        <taxon>Aliikangiella</taxon>
    </lineage>
</organism>
<accession>A0A545T4A2</accession>
<evidence type="ECO:0000313" key="4">
    <source>
        <dbReference type="EMBL" id="TQV72049.1"/>
    </source>
</evidence>
<sequence length="199" mass="22780">MMQSVNFYLEEYRPKPLSFDSRFALLALVASLIMFIGFGIFKSNHLHSQQQQLSLKQAELKKLESDQLVIQQQMRTNNEKASIDEKIATRQKSLTSFRKILANMSQPGTQVSTPYSQILQQLGEQKSQSVWLTQININSQSLSLQGSSTQTEAIPHYVELLRNSESLKRQFDELKVERDQSDSRYVNFSLTNGRLSDDG</sequence>
<evidence type="ECO:0000256" key="1">
    <source>
        <dbReference type="SAM" id="Coils"/>
    </source>
</evidence>
<feature type="transmembrane region" description="Helical" evidence="2">
    <location>
        <begin position="23"/>
        <end position="41"/>
    </location>
</feature>
<dbReference type="InterPro" id="IPR007813">
    <property type="entry name" value="PilN"/>
</dbReference>
<dbReference type="AlphaFoldDB" id="A0A545T4A2"/>
<keyword evidence="2" id="KW-0472">Membrane</keyword>
<proteinExistence type="predicted"/>
<evidence type="ECO:0000256" key="2">
    <source>
        <dbReference type="SAM" id="Phobius"/>
    </source>
</evidence>
<reference evidence="4 5" key="1">
    <citation type="submission" date="2019-06" db="EMBL/GenBank/DDBJ databases">
        <title>Draft genome of Aliikangiella marina GYP-15.</title>
        <authorList>
            <person name="Wang G."/>
        </authorList>
    </citation>
    <scope>NUCLEOTIDE SEQUENCE [LARGE SCALE GENOMIC DNA]</scope>
    <source>
        <strain evidence="4 5">GYP-15</strain>
    </source>
</reference>